<name>A0ABZ1C2Y3_9BACT</name>
<protein>
    <submittedName>
        <fullName evidence="2">Uncharacterized protein</fullName>
    </submittedName>
</protein>
<evidence type="ECO:0000313" key="3">
    <source>
        <dbReference type="Proteomes" id="UP000738431"/>
    </source>
</evidence>
<reference evidence="2 3" key="1">
    <citation type="submission" date="2021-08" db="EMBL/GenBank/DDBJ databases">
        <authorList>
            <person name="Zhang D."/>
            <person name="Zhang A."/>
            <person name="Wang L."/>
        </authorList>
    </citation>
    <scope>NUCLEOTIDE SEQUENCE [LARGE SCALE GENOMIC DNA]</scope>
    <source>
        <strain evidence="2 3">WL0086</strain>
    </source>
</reference>
<gene>
    <name evidence="2" type="ORF">K1X11_014730</name>
</gene>
<organism evidence="2 3">
    <name type="scientific">Actomonas aquatica</name>
    <dbReference type="NCBI Taxonomy" id="2866162"/>
    <lineage>
        <taxon>Bacteria</taxon>
        <taxon>Pseudomonadati</taxon>
        <taxon>Verrucomicrobiota</taxon>
        <taxon>Opitutia</taxon>
        <taxon>Opitutales</taxon>
        <taxon>Opitutaceae</taxon>
        <taxon>Actomonas</taxon>
    </lineage>
</organism>
<dbReference type="RefSeq" id="WP_221031578.1">
    <property type="nucleotide sequence ID" value="NZ_CP139781.1"/>
</dbReference>
<keyword evidence="3" id="KW-1185">Reference proteome</keyword>
<proteinExistence type="predicted"/>
<dbReference type="EMBL" id="CP139781">
    <property type="protein sequence ID" value="WRQ86067.1"/>
    <property type="molecule type" value="Genomic_DNA"/>
</dbReference>
<evidence type="ECO:0000313" key="2">
    <source>
        <dbReference type="EMBL" id="WRQ86067.1"/>
    </source>
</evidence>
<evidence type="ECO:0000256" key="1">
    <source>
        <dbReference type="SAM" id="MobiDB-lite"/>
    </source>
</evidence>
<reference evidence="2 3" key="2">
    <citation type="submission" date="2023-12" db="EMBL/GenBank/DDBJ databases">
        <title>Description of an unclassified Opitutus bacterium of Verrucomicrobiota.</title>
        <authorList>
            <person name="Zhang D.-F."/>
        </authorList>
    </citation>
    <scope>NUCLEOTIDE SEQUENCE [LARGE SCALE GENOMIC DNA]</scope>
    <source>
        <strain evidence="2 3">WL0086</strain>
    </source>
</reference>
<feature type="region of interest" description="Disordered" evidence="1">
    <location>
        <begin position="282"/>
        <end position="304"/>
    </location>
</feature>
<accession>A0ABZ1C2Y3</accession>
<feature type="compositionally biased region" description="Low complexity" evidence="1">
    <location>
        <begin position="292"/>
        <end position="304"/>
    </location>
</feature>
<dbReference type="Proteomes" id="UP000738431">
    <property type="component" value="Chromosome"/>
</dbReference>
<sequence length="304" mass="33597">MKWLSALLVVGVLSFFAGRWSAGPSEVVVMDDVAEAVVPMKDEEKAVVNPEAVRAMIEEKGLTAPELTVRLKRALTADELVMMLQSLQGMERFRAKLALHEVFGERGYEIPWLLGQSAYQARSTTLSDGFVEAFELTAAERQRLEIALSDALSASDRLALERAKYLPSADGSELVIEVPVFPEEGARVFDQLYGRFTEVLGAERLDLFNETYVHHLEKIYNGIGTRTHTVRVKLSPDVQATGRPIYEVVQEFSQRFGTNTTTSRYINWADVLEAAAPFAHLLPTEPPAPVATDPESTTPPSTDG</sequence>